<dbReference type="PANTHER" id="PTHR36178:SF1">
    <property type="entry name" value="SODIUM_GLUTAMATE SYMPORTER"/>
    <property type="match status" value="1"/>
</dbReference>
<dbReference type="GO" id="GO:0015501">
    <property type="term" value="F:glutamate:sodium symporter activity"/>
    <property type="evidence" value="ECO:0007669"/>
    <property type="project" value="UniProtKB-UniRule"/>
</dbReference>
<protein>
    <recommendedName>
        <fullName evidence="1 2">Sodium/glutamate symporter</fullName>
    </recommendedName>
</protein>
<dbReference type="NCBIfam" id="TIGR00210">
    <property type="entry name" value="gltS"/>
    <property type="match status" value="1"/>
</dbReference>
<comment type="function">
    <text evidence="1">Catalyzes the sodium-dependent transport of glutamate.</text>
</comment>
<dbReference type="GO" id="GO:0015813">
    <property type="term" value="P:L-glutamate transmembrane transport"/>
    <property type="evidence" value="ECO:0007669"/>
    <property type="project" value="UniProtKB-UniRule"/>
</dbReference>
<dbReference type="Pfam" id="PF03616">
    <property type="entry name" value="Glt_symporter"/>
    <property type="match status" value="1"/>
</dbReference>
<feature type="transmembrane region" description="Helical" evidence="1">
    <location>
        <begin position="93"/>
        <end position="114"/>
    </location>
</feature>
<dbReference type="PANTHER" id="PTHR36178">
    <property type="entry name" value="SLR0625 PROTEIN"/>
    <property type="match status" value="1"/>
</dbReference>
<keyword evidence="1" id="KW-0915">Sodium</keyword>
<feature type="transmembrane region" description="Helical" evidence="1">
    <location>
        <begin position="34"/>
        <end position="56"/>
    </location>
</feature>
<sequence length="405" mass="44347">MKLDMIQTIGLSVILLLIGMKLRKKVKFFEKYCIPSPVIGGFLFSIISFILRQTGIVEISFDDTLQKFFMIMFFTSVGFNASLKLLKKGGKQVLIFLFVAIGLCILQNVVPILLSGLVGLKPLLALMTGSVAMTGGHGTSAAVAPEIEKMGYTGAKAIAIASATYGLIAGSMLGGPIASRLIKKHKLLPEHITKENAEKDIDEEVLKKQRPYLDGERFSMAFFYILIAMGIGSYLSLFINFLLPAMKFPVYIGPMIVAAIIRNISDNVESLHAPTKEISILEDISLSLFLAMALMSLRLWDLIDLAGPVIILLLAQTLLIYLYLNFVTFKTMGSNYDAAVIVSGHCGFGMGATPNGISNMKAITEKYTYSKIAFFVIPIVGSLFIDFANISVITFFEVTLKRLAM</sequence>
<keyword evidence="1" id="KW-1133">Transmembrane helix</keyword>
<dbReference type="AlphaFoldDB" id="A0AB39VFR6"/>
<dbReference type="RefSeq" id="WP_094080127.1">
    <property type="nucleotide sequence ID" value="NZ_CP165644.1"/>
</dbReference>
<feature type="transmembrane region" description="Helical" evidence="1">
    <location>
        <begin position="372"/>
        <end position="396"/>
    </location>
</feature>
<keyword evidence="1" id="KW-0029">Amino-acid transport</keyword>
<evidence type="ECO:0000256" key="1">
    <source>
        <dbReference type="HAMAP-Rule" id="MF_02062"/>
    </source>
</evidence>
<evidence type="ECO:0000313" key="3">
    <source>
        <dbReference type="EMBL" id="XDU66135.1"/>
    </source>
</evidence>
<keyword evidence="1" id="KW-0472">Membrane</keyword>
<feature type="transmembrane region" description="Helical" evidence="1">
    <location>
        <begin position="6"/>
        <end position="22"/>
    </location>
</feature>
<keyword evidence="1" id="KW-0813">Transport</keyword>
<keyword evidence="1" id="KW-0769">Symport</keyword>
<feature type="transmembrane region" description="Helical" evidence="1">
    <location>
        <begin position="68"/>
        <end position="86"/>
    </location>
</feature>
<proteinExistence type="inferred from homology"/>
<comment type="subcellular location">
    <subcellularLocation>
        <location evidence="1">Cell membrane</location>
        <topology evidence="1">Multi-pass membrane protein</topology>
    </subcellularLocation>
</comment>
<evidence type="ECO:0000256" key="2">
    <source>
        <dbReference type="NCBIfam" id="TIGR00210"/>
    </source>
</evidence>
<feature type="transmembrane region" description="Helical" evidence="1">
    <location>
        <begin position="248"/>
        <end position="265"/>
    </location>
</feature>
<dbReference type="InterPro" id="IPR004445">
    <property type="entry name" value="GltS"/>
</dbReference>
<keyword evidence="1" id="KW-0739">Sodium transport</keyword>
<gene>
    <name evidence="3" type="primary">gltS</name>
    <name evidence="3" type="ORF">AB8B22_06805</name>
</gene>
<keyword evidence="1" id="KW-0406">Ion transport</keyword>
<dbReference type="KEGG" id="lrug:AB8B22_06805"/>
<feature type="transmembrane region" description="Helical" evidence="1">
    <location>
        <begin position="157"/>
        <end position="178"/>
    </location>
</feature>
<feature type="transmembrane region" description="Helical" evidence="1">
    <location>
        <begin position="277"/>
        <end position="299"/>
    </location>
</feature>
<feature type="transmembrane region" description="Helical" evidence="1">
    <location>
        <begin position="218"/>
        <end position="242"/>
    </location>
</feature>
<reference evidence="3" key="1">
    <citation type="submission" date="2024-07" db="EMBL/GenBank/DDBJ databases">
        <authorList>
            <person name="Li X.-J."/>
            <person name="Wang X."/>
        </authorList>
    </citation>
    <scope>NUCLEOTIDE SEQUENCE</scope>
    <source>
        <strain evidence="3">HSP-334</strain>
    </source>
</reference>
<feature type="transmembrane region" description="Helical" evidence="1">
    <location>
        <begin position="305"/>
        <end position="324"/>
    </location>
</feature>
<dbReference type="GO" id="GO:0005886">
    <property type="term" value="C:plasma membrane"/>
    <property type="evidence" value="ECO:0007669"/>
    <property type="project" value="UniProtKB-SubCell"/>
</dbReference>
<keyword evidence="1" id="KW-0812">Transmembrane</keyword>
<dbReference type="HAMAP" id="MF_02062">
    <property type="entry name" value="GltS"/>
    <property type="match status" value="1"/>
</dbReference>
<organism evidence="3">
    <name type="scientific">Leptotrichia rugosa</name>
    <dbReference type="NCBI Taxonomy" id="3239302"/>
    <lineage>
        <taxon>Bacteria</taxon>
        <taxon>Fusobacteriati</taxon>
        <taxon>Fusobacteriota</taxon>
        <taxon>Fusobacteriia</taxon>
        <taxon>Fusobacteriales</taxon>
        <taxon>Leptotrichiaceae</taxon>
        <taxon>Leptotrichia</taxon>
    </lineage>
</organism>
<name>A0AB39VFR6_9FUSO</name>
<comment type="similarity">
    <text evidence="1">Belongs to the glutamate:Na(+) symporter (ESS) (TC 2.A.27) family.</text>
</comment>
<accession>A0AB39VFR6</accession>
<dbReference type="EMBL" id="CP165644">
    <property type="protein sequence ID" value="XDU66135.1"/>
    <property type="molecule type" value="Genomic_DNA"/>
</dbReference>
<keyword evidence="1" id="KW-1003">Cell membrane</keyword>